<gene>
    <name evidence="2" type="ORF">QBC36DRAFT_341199</name>
</gene>
<comment type="caution">
    <text evidence="2">The sequence shown here is derived from an EMBL/GenBank/DDBJ whole genome shotgun (WGS) entry which is preliminary data.</text>
</comment>
<accession>A0AAN7A0J0</accession>
<evidence type="ECO:0000313" key="3">
    <source>
        <dbReference type="Proteomes" id="UP001302321"/>
    </source>
</evidence>
<proteinExistence type="predicted"/>
<keyword evidence="3" id="KW-1185">Reference proteome</keyword>
<dbReference type="InterPro" id="IPR010730">
    <property type="entry name" value="HET"/>
</dbReference>
<feature type="domain" description="Heterokaryon incompatibility" evidence="1">
    <location>
        <begin position="45"/>
        <end position="207"/>
    </location>
</feature>
<protein>
    <submittedName>
        <fullName evidence="2">Heterokaryon incompatibility protein-domain-containing protein</fullName>
    </submittedName>
</protein>
<dbReference type="PANTHER" id="PTHR24148:SF64">
    <property type="entry name" value="HETEROKARYON INCOMPATIBILITY DOMAIN-CONTAINING PROTEIN"/>
    <property type="match status" value="1"/>
</dbReference>
<evidence type="ECO:0000259" key="1">
    <source>
        <dbReference type="Pfam" id="PF06985"/>
    </source>
</evidence>
<reference evidence="2" key="1">
    <citation type="journal article" date="2023" name="Mol. Phylogenet. Evol.">
        <title>Genome-scale phylogeny and comparative genomics of the fungal order Sordariales.</title>
        <authorList>
            <person name="Hensen N."/>
            <person name="Bonometti L."/>
            <person name="Westerberg I."/>
            <person name="Brannstrom I.O."/>
            <person name="Guillou S."/>
            <person name="Cros-Aarteil S."/>
            <person name="Calhoun S."/>
            <person name="Haridas S."/>
            <person name="Kuo A."/>
            <person name="Mondo S."/>
            <person name="Pangilinan J."/>
            <person name="Riley R."/>
            <person name="LaButti K."/>
            <person name="Andreopoulos B."/>
            <person name="Lipzen A."/>
            <person name="Chen C."/>
            <person name="Yan M."/>
            <person name="Daum C."/>
            <person name="Ng V."/>
            <person name="Clum A."/>
            <person name="Steindorff A."/>
            <person name="Ohm R.A."/>
            <person name="Martin F."/>
            <person name="Silar P."/>
            <person name="Natvig D.O."/>
            <person name="Lalanne C."/>
            <person name="Gautier V."/>
            <person name="Ament-Velasquez S.L."/>
            <person name="Kruys A."/>
            <person name="Hutchinson M.I."/>
            <person name="Powell A.J."/>
            <person name="Barry K."/>
            <person name="Miller A.N."/>
            <person name="Grigoriev I.V."/>
            <person name="Debuchy R."/>
            <person name="Gladieux P."/>
            <person name="Hiltunen Thoren M."/>
            <person name="Johannesson H."/>
        </authorList>
    </citation>
    <scope>NUCLEOTIDE SEQUENCE</scope>
    <source>
        <strain evidence="2">CBS 892.96</strain>
    </source>
</reference>
<organism evidence="2 3">
    <name type="scientific">Triangularia setosa</name>
    <dbReference type="NCBI Taxonomy" id="2587417"/>
    <lineage>
        <taxon>Eukaryota</taxon>
        <taxon>Fungi</taxon>
        <taxon>Dikarya</taxon>
        <taxon>Ascomycota</taxon>
        <taxon>Pezizomycotina</taxon>
        <taxon>Sordariomycetes</taxon>
        <taxon>Sordariomycetidae</taxon>
        <taxon>Sordariales</taxon>
        <taxon>Podosporaceae</taxon>
        <taxon>Triangularia</taxon>
    </lineage>
</organism>
<sequence>MPFEYSPLSTERREIRLLDLEPSFDQNGPLELRIHSTTLDEVSEYTCLSYVWGEPGPTKAIRLNEQQFLVRQNLFTALLYLRLPDKTRRLWIDAVCINQNDIRERENQVSIMQHIYQKATDVIAWTGEADHPRDKKGVAFLEEIKLQTGYTQLGFPVGMMSDKADLTPGTLGWLKSVTPFGFVNSPWLDLLAILERPWFSRIWIVQEVVMGKTVTVWCGHHRIEWFDFLYCALFVLGHVDILTGIAAPDCLRYHDLHAHLYFQSDLPLYRLIEAAKKIRCVGQLALRQLLDRHMELVIGDDLQLWEENFKKHNAGFEVEIWGEMTLDPPDLRLCYSSAGIKPNQIKSGP</sequence>
<dbReference type="InterPro" id="IPR052895">
    <property type="entry name" value="HetReg/Transcr_Mod"/>
</dbReference>
<dbReference type="PANTHER" id="PTHR24148">
    <property type="entry name" value="ANKYRIN REPEAT DOMAIN-CONTAINING PROTEIN 39 HOMOLOG-RELATED"/>
    <property type="match status" value="1"/>
</dbReference>
<evidence type="ECO:0000313" key="2">
    <source>
        <dbReference type="EMBL" id="KAK4170826.1"/>
    </source>
</evidence>
<reference evidence="2" key="2">
    <citation type="submission" date="2023-05" db="EMBL/GenBank/DDBJ databases">
        <authorList>
            <consortium name="Lawrence Berkeley National Laboratory"/>
            <person name="Steindorff A."/>
            <person name="Hensen N."/>
            <person name="Bonometti L."/>
            <person name="Westerberg I."/>
            <person name="Brannstrom I.O."/>
            <person name="Guillou S."/>
            <person name="Cros-Aarteil S."/>
            <person name="Calhoun S."/>
            <person name="Haridas S."/>
            <person name="Kuo A."/>
            <person name="Mondo S."/>
            <person name="Pangilinan J."/>
            <person name="Riley R."/>
            <person name="Labutti K."/>
            <person name="Andreopoulos B."/>
            <person name="Lipzen A."/>
            <person name="Chen C."/>
            <person name="Yanf M."/>
            <person name="Daum C."/>
            <person name="Ng V."/>
            <person name="Clum A."/>
            <person name="Ohm R."/>
            <person name="Martin F."/>
            <person name="Silar P."/>
            <person name="Natvig D."/>
            <person name="Lalanne C."/>
            <person name="Gautier V."/>
            <person name="Ament-Velasquez S.L."/>
            <person name="Kruys A."/>
            <person name="Hutchinson M.I."/>
            <person name="Powell A.J."/>
            <person name="Barry K."/>
            <person name="Miller A.N."/>
            <person name="Grigoriev I.V."/>
            <person name="Debuchy R."/>
            <person name="Gladieux P."/>
            <person name="Thoren M.H."/>
            <person name="Johannesson H."/>
        </authorList>
    </citation>
    <scope>NUCLEOTIDE SEQUENCE</scope>
    <source>
        <strain evidence="2">CBS 892.96</strain>
    </source>
</reference>
<dbReference type="EMBL" id="MU866743">
    <property type="protein sequence ID" value="KAK4170826.1"/>
    <property type="molecule type" value="Genomic_DNA"/>
</dbReference>
<dbReference type="Pfam" id="PF06985">
    <property type="entry name" value="HET"/>
    <property type="match status" value="1"/>
</dbReference>
<dbReference type="Proteomes" id="UP001302321">
    <property type="component" value="Unassembled WGS sequence"/>
</dbReference>
<dbReference type="AlphaFoldDB" id="A0AAN7A0J0"/>
<name>A0AAN7A0J0_9PEZI</name>